<evidence type="ECO:0008006" key="12">
    <source>
        <dbReference type="Google" id="ProtNLM"/>
    </source>
</evidence>
<proteinExistence type="predicted"/>
<feature type="transmembrane region" description="Helical" evidence="7">
    <location>
        <begin position="1836"/>
        <end position="1855"/>
    </location>
</feature>
<reference evidence="10 11" key="1">
    <citation type="journal article" date="2018" name="Evol. Lett.">
        <title>Horizontal gene cluster transfer increased hallucinogenic mushroom diversity.</title>
        <authorList>
            <person name="Reynolds H.T."/>
            <person name="Vijayakumar V."/>
            <person name="Gluck-Thaler E."/>
            <person name="Korotkin H.B."/>
            <person name="Matheny P.B."/>
            <person name="Slot J.C."/>
        </authorList>
    </citation>
    <scope>NUCLEOTIDE SEQUENCE [LARGE SCALE GENOMIC DNA]</scope>
    <source>
        <strain evidence="10 11">SRW20</strain>
    </source>
</reference>
<dbReference type="Pfam" id="PF21089">
    <property type="entry name" value="PKS_DH_N"/>
    <property type="match status" value="1"/>
</dbReference>
<dbReference type="InterPro" id="IPR014043">
    <property type="entry name" value="Acyl_transferase_dom"/>
</dbReference>
<dbReference type="GO" id="GO:0004315">
    <property type="term" value="F:3-oxoacyl-[acyl-carrier-protein] synthase activity"/>
    <property type="evidence" value="ECO:0007669"/>
    <property type="project" value="InterPro"/>
</dbReference>
<sequence>MSSPIAIVGVSVELPSGSYSPENLDHKSFFEFLLSSGEAYEDIPSDRFNIEAWKGTGVGKIHVNRGAFLKDIDTFDNVEFGISSKDASCMAPATRKLLENAFLALLDSGIDYRMKKVGCFTSGTSIEMTNVSEPDEFDAKGSFAGYPSMIANRLSNHLDLIGPSVPVDTACSSTLTAMHLAVQAITNGDCEAAVVGGCQLNHRFIDWVTYSQGSLLAKDGKCKPFDSTADGFSRAEACAVVVIKPLEDAVRDQDHIYATILGTAINSTGAAAPPGAPVAEYQRDAMIQAFQRAGRNPRDVDYVELHATGTAKGDPTEANWVGEHFHREDELVVGSVKGNIGHTEIVAFLASLSKVISIFEKGVIPPQVNIEQLNPGIKWDEYRLRVPLEPTPLSVRSKDRSLVSIAGSGIGGSNGHVVLESPPRFKPLANGISTGHYAKGPFLIMTGGLSARAATSISEAIQSRFEDYLGDLPGLSTVLGRRSKQATYRSFAIVGAEQTSISGFSAPEHAPRNINSLIYVFSGQGPQHKDMGRELFQKFPVFRQSILEMDEVFERVTGQSIIRDYGLFDASSAPSLPEIWPIALVLPSVAIFQIALFDLLVSLGMRPDAVVGHSAGETAVLYTSGAAPKAMAVELAIIRGKSFTSIEQLGGTMAAVSCTPEVMEEMLVQYRKEHPEALVELACYNSPSAVAIAGEEEAVEAIVALADGRGFFARKIRTKVPFHSSMMEKAKAEYTAALEDLFSRYPGPHVPKVATFSTLTGTLYERGFDAEYFWSNTRAPVQFTQTMDSIWASHPNATFVEFAPHPVLSSYVVSMASETSTVLHSIQRPKRGAPSTEHVDILRLLGKVTVAGHNCVDFTVLNGRTCSDFKLTLPAYPFVKKKYPLYPDTPGVQKQMEVPRGPLNHGYLRMNKDTHPTLAEHVIRGEPIMPAAGYLEMAFEFGASTLMNVNLRSILSLSSEKPVKVDIQLDGAYWAVKSIPSSKSRKDSSSSGRLHADGYLSFETPRPVPPLDIAAVRARCPGHVGSGFYPSLSYFSAYGTHFQRVTNVYYSTNEALASIKGTDAFLASHGKYFLHPAILDACIQVSAYKPFHGDYDPNVYYLPAHVDAVVAHQPLKTPYFPSHLYAHVELKQWKPDGMVYDICLVDDSGSRLCSFVGLEVAKHYITPVTDASRPLQVVFQPAFQAARPKPAIPYPVVDHSDLYATLDKLSIRMKMTTKAGQVSKMPPHFGRSKELVPYLELLNTDKAVLPAEGPQFDQAIAYSMSSLRDALTSIELSGTKVAQVLVASNVKSDLFRVNLEGVFRQFSSLYINLFVDTKHPAQSLPNVPSGVVRNAHFDSADNSGIEDQLFDIVFFFNVADDKLNPRYVAETANKLLLPGGTCIITERNLAAWESMALGTVWYNAVFGTPSASETYPLSSYLESFSKFTLLRVHSAEDADPFHFCLDVQKKTWTPKEAPERSLVDPAEAFIFEYTFGNELDLQWEFSGLNSTQALDVWITTTEGKDGHAAQGLVRAMRREYVSWTIRLVTFPASYDEDMRQSFLENLPSELRYEQDILVPSHTSDVLLVPRIAPVPELSNTSTTSPLSLPGPVPHHVLLRPLSFSKQGALTGVLASVVDARSTDLHDGQIVVALVEGPVEETMSVDVACLSPLPSALSHADFIPALIPGFLTAILAAGLSAFNRPNRLKLSRILITHADTVTGFNATNVYIKNGIEVVQIGHAASLHDIAKLHGASFDLIISGYTDRSYLQVLQTLLEPTRGKLFSWNDESSGVPSILRRDPFSVVDALQLSFNMFDGDYESLRLPINLQATKEGKNLDVSRPLKSSKEASFDAEKVYLILGGIGTIGVHLALYMYQRGAKHIILTSRSGRKSLESNSNVVVRRMVKYLEEKDDLQLSLVAVDATDVASTSALRDTIGDSPVGGCIFLTAVLLDGIFRHLTESDFSRVFSAKLDAFAVAKEVFDFQSMDFVVSFTSVSGLFGFGGQTNYGAANTALEGWTAELPNGFSFVCPGILDSTLMIAGTGEANESRLSALIPWSVPAEGGYLLLSRNSQLAYLPPIDMIKWFDDSMARYQKGQRITRYVPDLNWEAMDRTQGMPRLGKHLLPNQAIEVASDMDDAAHMSRIVRNVLDIPEADFSFDVPLTAYGIDSLSASRISFLLRPYVQVTQIQLLADLSLGDILRSSESESSTPVETQQAAKPLSTPKKKAELMNEMLAKYTSDMKLSSMDASTSKLEVQPTKDVVLVTGTTGTLGANILAQLLHNDDVEIVYALNRRSNILTSQRQQAIFATQGLPSSLLESPKLVLLDGDLRAENLGLENDVVEQLLSSVTRVIHNAWKVDFASSLAEYEDLIEGSRKLLDFANRSRLSSKPSLSYISTIGVFQNPKEFSSAEFAPEAPILDPKISIQTGYIESKWVAERLFQLASEKLGLKTNVIRVGLLSGGPNGCWDPSQWLPAIAQSATYIGCLPDGEDLISWIPVDLAAAAIVDMRRAENQTLHLVHPKPVKWNDVMKSLATILGVPLVPYVEWFARLESSANDADDKSAKGQEHSRAALRMTHFYRIALNASSAQTESMGLLPKVVTDNALNASPTLRDEGVKPLSEEDVKKWVAYWKEIGFLPA</sequence>
<keyword evidence="7" id="KW-0812">Transmembrane</keyword>
<dbReference type="Pfam" id="PF00109">
    <property type="entry name" value="ketoacyl-synt"/>
    <property type="match status" value="1"/>
</dbReference>
<dbReference type="Pfam" id="PF16197">
    <property type="entry name" value="KAsynt_C_assoc"/>
    <property type="match status" value="1"/>
</dbReference>
<evidence type="ECO:0000256" key="6">
    <source>
        <dbReference type="SAM" id="MobiDB-lite"/>
    </source>
</evidence>
<dbReference type="SUPFAM" id="SSF55048">
    <property type="entry name" value="Probable ACP-binding domain of malonyl-CoA ACP transacylase"/>
    <property type="match status" value="1"/>
</dbReference>
<dbReference type="InParanoid" id="A0A409W2L6"/>
<dbReference type="InterPro" id="IPR001227">
    <property type="entry name" value="Ac_transferase_dom_sf"/>
</dbReference>
<evidence type="ECO:0000259" key="8">
    <source>
        <dbReference type="PROSITE" id="PS52004"/>
    </source>
</evidence>
<evidence type="ECO:0000313" key="10">
    <source>
        <dbReference type="EMBL" id="PPQ72733.1"/>
    </source>
</evidence>
<dbReference type="Proteomes" id="UP000284706">
    <property type="component" value="Unassembled WGS sequence"/>
</dbReference>
<dbReference type="STRING" id="231916.A0A409W2L6"/>
<evidence type="ECO:0000256" key="4">
    <source>
        <dbReference type="ARBA" id="ARBA00023268"/>
    </source>
</evidence>
<dbReference type="SUPFAM" id="SSF52151">
    <property type="entry name" value="FabD/lysophospholipase-like"/>
    <property type="match status" value="1"/>
</dbReference>
<dbReference type="PANTHER" id="PTHR43775">
    <property type="entry name" value="FATTY ACID SYNTHASE"/>
    <property type="match status" value="1"/>
</dbReference>
<dbReference type="OrthoDB" id="329835at2759"/>
<dbReference type="PROSITE" id="PS00606">
    <property type="entry name" value="KS3_1"/>
    <property type="match status" value="1"/>
</dbReference>
<gene>
    <name evidence="10" type="ORF">CVT26_003019</name>
</gene>
<keyword evidence="3" id="KW-0808">Transferase</keyword>
<dbReference type="Pfam" id="PF14765">
    <property type="entry name" value="PS-DH"/>
    <property type="match status" value="1"/>
</dbReference>
<dbReference type="InterPro" id="IPR049551">
    <property type="entry name" value="PKS_DH_C"/>
</dbReference>
<organism evidence="10 11">
    <name type="scientific">Gymnopilus dilepis</name>
    <dbReference type="NCBI Taxonomy" id="231916"/>
    <lineage>
        <taxon>Eukaryota</taxon>
        <taxon>Fungi</taxon>
        <taxon>Dikarya</taxon>
        <taxon>Basidiomycota</taxon>
        <taxon>Agaricomycotina</taxon>
        <taxon>Agaricomycetes</taxon>
        <taxon>Agaricomycetidae</taxon>
        <taxon>Agaricales</taxon>
        <taxon>Agaricineae</taxon>
        <taxon>Hymenogastraceae</taxon>
        <taxon>Gymnopilus</taxon>
    </lineage>
</organism>
<dbReference type="PROSITE" id="PS52019">
    <property type="entry name" value="PKS_MFAS_DH"/>
    <property type="match status" value="1"/>
</dbReference>
<dbReference type="InterPro" id="IPR032821">
    <property type="entry name" value="PKS_assoc"/>
</dbReference>
<comment type="caution">
    <text evidence="10">The sequence shown here is derived from an EMBL/GenBank/DDBJ whole genome shotgun (WGS) entry which is preliminary data.</text>
</comment>
<keyword evidence="11" id="KW-1185">Reference proteome</keyword>
<dbReference type="InterPro" id="IPR020807">
    <property type="entry name" value="PKS_DH"/>
</dbReference>
<evidence type="ECO:0000256" key="1">
    <source>
        <dbReference type="ARBA" id="ARBA00022450"/>
    </source>
</evidence>
<dbReference type="PANTHER" id="PTHR43775:SF37">
    <property type="entry name" value="SI:DKEY-61P9.11"/>
    <property type="match status" value="1"/>
</dbReference>
<dbReference type="InterPro" id="IPR014031">
    <property type="entry name" value="Ketoacyl_synth_C"/>
</dbReference>
<dbReference type="Pfam" id="PF07993">
    <property type="entry name" value="NAD_binding_4"/>
    <property type="match status" value="1"/>
</dbReference>
<dbReference type="Gene3D" id="3.10.129.110">
    <property type="entry name" value="Polyketide synthase dehydratase"/>
    <property type="match status" value="1"/>
</dbReference>
<dbReference type="CDD" id="cd00833">
    <property type="entry name" value="PKS"/>
    <property type="match status" value="1"/>
</dbReference>
<dbReference type="InterPro" id="IPR014030">
    <property type="entry name" value="Ketoacyl_synth_N"/>
</dbReference>
<feature type="domain" description="Ketosynthase family 3 (KS3)" evidence="8">
    <location>
        <begin position="2"/>
        <end position="421"/>
    </location>
</feature>
<dbReference type="Pfam" id="PF02801">
    <property type="entry name" value="Ketoacyl-synt_C"/>
    <property type="match status" value="1"/>
</dbReference>
<dbReference type="Pfam" id="PF00698">
    <property type="entry name" value="Acyl_transf_1"/>
    <property type="match status" value="1"/>
</dbReference>
<evidence type="ECO:0000313" key="11">
    <source>
        <dbReference type="Proteomes" id="UP000284706"/>
    </source>
</evidence>
<dbReference type="InterPro" id="IPR013120">
    <property type="entry name" value="FAR_NAD-bd"/>
</dbReference>
<feature type="active site" description="Proton acceptor; for dehydratase activity" evidence="5">
    <location>
        <position position="921"/>
    </location>
</feature>
<feature type="region of interest" description="Disordered" evidence="6">
    <location>
        <begin position="2184"/>
        <end position="2205"/>
    </location>
</feature>
<evidence type="ECO:0000256" key="2">
    <source>
        <dbReference type="ARBA" id="ARBA00022553"/>
    </source>
</evidence>
<dbReference type="GO" id="GO:0044550">
    <property type="term" value="P:secondary metabolite biosynthetic process"/>
    <property type="evidence" value="ECO:0007669"/>
    <property type="project" value="UniProtKB-ARBA"/>
</dbReference>
<name>A0A409W2L6_9AGAR</name>
<dbReference type="InterPro" id="IPR016035">
    <property type="entry name" value="Acyl_Trfase/lysoPLipase"/>
</dbReference>
<dbReference type="SMART" id="SM00827">
    <property type="entry name" value="PKS_AT"/>
    <property type="match status" value="1"/>
</dbReference>
<dbReference type="Gene3D" id="3.40.50.720">
    <property type="entry name" value="NAD(P)-binding Rossmann-like Domain"/>
    <property type="match status" value="2"/>
</dbReference>
<keyword evidence="7" id="KW-0472">Membrane</keyword>
<dbReference type="GO" id="GO:0004312">
    <property type="term" value="F:fatty acid synthase activity"/>
    <property type="evidence" value="ECO:0007669"/>
    <property type="project" value="TreeGrafter"/>
</dbReference>
<keyword evidence="2" id="KW-0597">Phosphoprotein</keyword>
<dbReference type="SUPFAM" id="SSF53901">
    <property type="entry name" value="Thiolase-like"/>
    <property type="match status" value="1"/>
</dbReference>
<evidence type="ECO:0000256" key="5">
    <source>
        <dbReference type="PROSITE-ProRule" id="PRU01363"/>
    </source>
</evidence>
<feature type="transmembrane region" description="Helical" evidence="7">
    <location>
        <begin position="1661"/>
        <end position="1681"/>
    </location>
</feature>
<dbReference type="InterPro" id="IPR042104">
    <property type="entry name" value="PKS_dehydratase_sf"/>
</dbReference>
<dbReference type="Gene3D" id="3.40.366.10">
    <property type="entry name" value="Malonyl-Coenzyme A Acyl Carrier Protein, domain 2"/>
    <property type="match status" value="1"/>
</dbReference>
<dbReference type="InterPro" id="IPR057326">
    <property type="entry name" value="KR_dom"/>
</dbReference>
<dbReference type="SMART" id="SM00825">
    <property type="entry name" value="PKS_KS"/>
    <property type="match status" value="1"/>
</dbReference>
<evidence type="ECO:0000259" key="9">
    <source>
        <dbReference type="PROSITE" id="PS52019"/>
    </source>
</evidence>
<evidence type="ECO:0000256" key="3">
    <source>
        <dbReference type="ARBA" id="ARBA00022679"/>
    </source>
</evidence>
<keyword evidence="7" id="KW-1133">Transmembrane helix</keyword>
<feature type="region of interest" description="N-terminal hotdog fold" evidence="5">
    <location>
        <begin position="887"/>
        <end position="1007"/>
    </location>
</feature>
<evidence type="ECO:0000256" key="7">
    <source>
        <dbReference type="SAM" id="Phobius"/>
    </source>
</evidence>
<dbReference type="SMART" id="SM00826">
    <property type="entry name" value="PKS_DH"/>
    <property type="match status" value="1"/>
</dbReference>
<dbReference type="InterPro" id="IPR016039">
    <property type="entry name" value="Thiolase-like"/>
</dbReference>
<dbReference type="InterPro" id="IPR050091">
    <property type="entry name" value="PKS_NRPS_Biosynth_Enz"/>
</dbReference>
<dbReference type="EMBL" id="NHYE01005442">
    <property type="protein sequence ID" value="PPQ72733.1"/>
    <property type="molecule type" value="Genomic_DNA"/>
</dbReference>
<feature type="region of interest" description="C-terminal hotdog fold" evidence="5">
    <location>
        <begin position="1018"/>
        <end position="1169"/>
    </location>
</feature>
<dbReference type="SMART" id="SM00822">
    <property type="entry name" value="PKS_KR"/>
    <property type="match status" value="1"/>
</dbReference>
<keyword evidence="1" id="KW-0596">Phosphopantetheine</keyword>
<dbReference type="Pfam" id="PF08659">
    <property type="entry name" value="KR"/>
    <property type="match status" value="1"/>
</dbReference>
<protein>
    <recommendedName>
        <fullName evidence="12">Carrier domain-containing protein</fullName>
    </recommendedName>
</protein>
<dbReference type="Gene3D" id="3.40.47.10">
    <property type="match status" value="1"/>
</dbReference>
<dbReference type="InterPro" id="IPR049900">
    <property type="entry name" value="PKS_mFAS_DH"/>
</dbReference>
<feature type="active site" description="Proton donor; for dehydratase activity" evidence="5">
    <location>
        <position position="1080"/>
    </location>
</feature>
<keyword evidence="4" id="KW-0511">Multifunctional enzyme</keyword>
<dbReference type="GO" id="GO:0006633">
    <property type="term" value="P:fatty acid biosynthetic process"/>
    <property type="evidence" value="ECO:0007669"/>
    <property type="project" value="InterPro"/>
</dbReference>
<dbReference type="InterPro" id="IPR049552">
    <property type="entry name" value="PKS_DH_N"/>
</dbReference>
<dbReference type="SUPFAM" id="SSF51735">
    <property type="entry name" value="NAD(P)-binding Rossmann-fold domains"/>
    <property type="match status" value="2"/>
</dbReference>
<dbReference type="InterPro" id="IPR013968">
    <property type="entry name" value="PKS_KR"/>
</dbReference>
<dbReference type="InterPro" id="IPR020841">
    <property type="entry name" value="PKS_Beta-ketoAc_synthase_dom"/>
</dbReference>
<dbReference type="InterPro" id="IPR018201">
    <property type="entry name" value="Ketoacyl_synth_AS"/>
</dbReference>
<dbReference type="PROSITE" id="PS52004">
    <property type="entry name" value="KS3_2"/>
    <property type="match status" value="1"/>
</dbReference>
<dbReference type="InterPro" id="IPR036291">
    <property type="entry name" value="NAD(P)-bd_dom_sf"/>
</dbReference>
<accession>A0A409W2L6</accession>
<feature type="domain" description="PKS/mFAS DH" evidence="9">
    <location>
        <begin position="887"/>
        <end position="1169"/>
    </location>
</feature>
<dbReference type="InterPro" id="IPR016036">
    <property type="entry name" value="Malonyl_transacylase_ACP-bd"/>
</dbReference>